<sequence length="80" mass="9402">MILSDLPEACYVYVHVLHHSKKHYVRLTFGEKVMLCEMASKQASRTDVQSLREWATRAFDLPRLPSATSVYDVLRTERRY</sequence>
<gene>
    <name evidence="1" type="ORF">JG687_00011583</name>
</gene>
<dbReference type="AlphaFoldDB" id="A0A8T1U8T4"/>
<dbReference type="EMBL" id="JAENGZ010000718">
    <property type="protein sequence ID" value="KAG6954810.1"/>
    <property type="molecule type" value="Genomic_DNA"/>
</dbReference>
<organism evidence="1 2">
    <name type="scientific">Phytophthora cactorum</name>
    <dbReference type="NCBI Taxonomy" id="29920"/>
    <lineage>
        <taxon>Eukaryota</taxon>
        <taxon>Sar</taxon>
        <taxon>Stramenopiles</taxon>
        <taxon>Oomycota</taxon>
        <taxon>Peronosporomycetes</taxon>
        <taxon>Peronosporales</taxon>
        <taxon>Peronosporaceae</taxon>
        <taxon>Phytophthora</taxon>
    </lineage>
</organism>
<protein>
    <submittedName>
        <fullName evidence="1">Uncharacterized protein</fullName>
    </submittedName>
</protein>
<accession>A0A8T1U8T4</accession>
<evidence type="ECO:0000313" key="1">
    <source>
        <dbReference type="EMBL" id="KAG6954810.1"/>
    </source>
</evidence>
<dbReference type="Proteomes" id="UP000688947">
    <property type="component" value="Unassembled WGS sequence"/>
</dbReference>
<dbReference type="OrthoDB" id="95561at2759"/>
<reference evidence="1" key="1">
    <citation type="submission" date="2021-01" db="EMBL/GenBank/DDBJ databases">
        <title>Phytophthora aleatoria, a newly-described species from Pinus radiata is distinct from Phytophthora cactorum isolates based on comparative genomics.</title>
        <authorList>
            <person name="Mcdougal R."/>
            <person name="Panda P."/>
            <person name="Williams N."/>
            <person name="Studholme D.J."/>
        </authorList>
    </citation>
    <scope>NUCLEOTIDE SEQUENCE</scope>
    <source>
        <strain evidence="1">NZFS 3830</strain>
    </source>
</reference>
<evidence type="ECO:0000313" key="2">
    <source>
        <dbReference type="Proteomes" id="UP000688947"/>
    </source>
</evidence>
<name>A0A8T1U8T4_9STRA</name>
<comment type="caution">
    <text evidence="1">The sequence shown here is derived from an EMBL/GenBank/DDBJ whole genome shotgun (WGS) entry which is preliminary data.</text>
</comment>
<proteinExistence type="predicted"/>